<keyword evidence="4" id="KW-0547">Nucleotide-binding</keyword>
<keyword evidence="3 8" id="KW-0812">Transmembrane</keyword>
<gene>
    <name evidence="10" type="primary">LOC113207858</name>
</gene>
<dbReference type="GeneID" id="113207858"/>
<keyword evidence="7 8" id="KW-0472">Membrane</keyword>
<evidence type="ECO:0000256" key="3">
    <source>
        <dbReference type="ARBA" id="ARBA00022692"/>
    </source>
</evidence>
<comment type="similarity">
    <text evidence="2">Belongs to the ABC transporter superfamily. ABCC family. Conjugate transporter (TC 3.A.1.208) subfamily.</text>
</comment>
<reference evidence="10" key="1">
    <citation type="submission" date="2025-08" db="UniProtKB">
        <authorList>
            <consortium name="RefSeq"/>
        </authorList>
    </citation>
    <scope>IDENTIFICATION</scope>
    <source>
        <tissue evidence="10">Whole organism</tissue>
    </source>
</reference>
<dbReference type="KEGG" id="foc:113207858"/>
<name>A0A9C6WZY3_FRAOC</name>
<protein>
    <submittedName>
        <fullName evidence="10">ATP-binding cassette sub-family C member 4-like</fullName>
    </submittedName>
</protein>
<evidence type="ECO:0000256" key="8">
    <source>
        <dbReference type="SAM" id="Phobius"/>
    </source>
</evidence>
<evidence type="ECO:0000256" key="1">
    <source>
        <dbReference type="ARBA" id="ARBA00004141"/>
    </source>
</evidence>
<evidence type="ECO:0000256" key="4">
    <source>
        <dbReference type="ARBA" id="ARBA00022741"/>
    </source>
</evidence>
<dbReference type="Gene3D" id="1.20.1560.10">
    <property type="entry name" value="ABC transporter type 1, transmembrane domain"/>
    <property type="match status" value="1"/>
</dbReference>
<organism evidence="9 10">
    <name type="scientific">Frankliniella occidentalis</name>
    <name type="common">Western flower thrips</name>
    <name type="synonym">Euthrips occidentalis</name>
    <dbReference type="NCBI Taxonomy" id="133901"/>
    <lineage>
        <taxon>Eukaryota</taxon>
        <taxon>Metazoa</taxon>
        <taxon>Ecdysozoa</taxon>
        <taxon>Arthropoda</taxon>
        <taxon>Hexapoda</taxon>
        <taxon>Insecta</taxon>
        <taxon>Pterygota</taxon>
        <taxon>Neoptera</taxon>
        <taxon>Paraneoptera</taxon>
        <taxon>Thysanoptera</taxon>
        <taxon>Terebrantia</taxon>
        <taxon>Thripoidea</taxon>
        <taxon>Thripidae</taxon>
        <taxon>Frankliniella</taxon>
    </lineage>
</organism>
<evidence type="ECO:0000313" key="9">
    <source>
        <dbReference type="Proteomes" id="UP000504606"/>
    </source>
</evidence>
<dbReference type="AlphaFoldDB" id="A0A9C6WZY3"/>
<dbReference type="InterPro" id="IPR050173">
    <property type="entry name" value="ABC_transporter_C-like"/>
</dbReference>
<keyword evidence="9" id="KW-1185">Reference proteome</keyword>
<dbReference type="GO" id="GO:0016020">
    <property type="term" value="C:membrane"/>
    <property type="evidence" value="ECO:0007669"/>
    <property type="project" value="UniProtKB-SubCell"/>
</dbReference>
<evidence type="ECO:0000313" key="10">
    <source>
        <dbReference type="RefSeq" id="XP_052125660.1"/>
    </source>
</evidence>
<feature type="transmembrane region" description="Helical" evidence="8">
    <location>
        <begin position="14"/>
        <end position="32"/>
    </location>
</feature>
<dbReference type="PANTHER" id="PTHR24223:SF456">
    <property type="entry name" value="MULTIDRUG RESISTANCE-ASSOCIATED PROTEIN LETHAL(2)03659"/>
    <property type="match status" value="1"/>
</dbReference>
<keyword evidence="6 8" id="KW-1133">Transmembrane helix</keyword>
<proteinExistence type="inferred from homology"/>
<accession>A0A9C6WZY3</accession>
<evidence type="ECO:0000256" key="6">
    <source>
        <dbReference type="ARBA" id="ARBA00022989"/>
    </source>
</evidence>
<dbReference type="GO" id="GO:0005524">
    <property type="term" value="F:ATP binding"/>
    <property type="evidence" value="ECO:0007669"/>
    <property type="project" value="UniProtKB-KW"/>
</dbReference>
<dbReference type="Proteomes" id="UP000504606">
    <property type="component" value="Unplaced"/>
</dbReference>
<keyword evidence="5" id="KW-0067">ATP-binding</keyword>
<comment type="subcellular location">
    <subcellularLocation>
        <location evidence="1">Membrane</location>
        <topology evidence="1">Multi-pass membrane protein</topology>
    </subcellularLocation>
</comment>
<evidence type="ECO:0000256" key="7">
    <source>
        <dbReference type="ARBA" id="ARBA00023136"/>
    </source>
</evidence>
<feature type="transmembrane region" description="Helical" evidence="8">
    <location>
        <begin position="133"/>
        <end position="156"/>
    </location>
</feature>
<evidence type="ECO:0000256" key="5">
    <source>
        <dbReference type="ARBA" id="ARBA00022840"/>
    </source>
</evidence>
<dbReference type="SUPFAM" id="SSF90123">
    <property type="entry name" value="ABC transporter transmembrane region"/>
    <property type="match status" value="1"/>
</dbReference>
<dbReference type="RefSeq" id="XP_052125660.1">
    <property type="nucleotide sequence ID" value="XM_052269700.1"/>
</dbReference>
<dbReference type="PANTHER" id="PTHR24223">
    <property type="entry name" value="ATP-BINDING CASSETTE SUB-FAMILY C"/>
    <property type="match status" value="1"/>
</dbReference>
<dbReference type="InterPro" id="IPR036640">
    <property type="entry name" value="ABC1_TM_sf"/>
</dbReference>
<sequence length="191" mass="21638">MDKFQHKLLKNPRVGANIISLSIFAWVWPTFWKGSRKQLDVEDMYEPLREDKSERLGNKLEEVWRSTCRSAKKKGARASLLRALVSMFWKKFLAVGLIDAVNQIGLRLVQPLLLGQLLAYFSPGSTIPVEHAYYYAGGIVLCILLSVILANQSLYWCVHLGMQMRVACCSLVFRKVGDATQHIISPDTDIP</sequence>
<evidence type="ECO:0000256" key="2">
    <source>
        <dbReference type="ARBA" id="ARBA00009726"/>
    </source>
</evidence>
<dbReference type="GO" id="GO:0042626">
    <property type="term" value="F:ATPase-coupled transmembrane transporter activity"/>
    <property type="evidence" value="ECO:0007669"/>
    <property type="project" value="TreeGrafter"/>
</dbReference>